<evidence type="ECO:0000313" key="1">
    <source>
        <dbReference type="EMBL" id="KAK8033285.1"/>
    </source>
</evidence>
<comment type="caution">
    <text evidence="1">The sequence shown here is derived from an EMBL/GenBank/DDBJ whole genome shotgun (WGS) entry which is preliminary data.</text>
</comment>
<proteinExistence type="predicted"/>
<accession>A0ABR1SG33</accession>
<evidence type="ECO:0000313" key="2">
    <source>
        <dbReference type="Proteomes" id="UP001396898"/>
    </source>
</evidence>
<dbReference type="Proteomes" id="UP001396898">
    <property type="component" value="Unassembled WGS sequence"/>
</dbReference>
<reference evidence="1 2" key="1">
    <citation type="submission" date="2023-01" db="EMBL/GenBank/DDBJ databases">
        <title>Analysis of 21 Apiospora genomes using comparative genomics revels a genus with tremendous synthesis potential of carbohydrate active enzymes and secondary metabolites.</title>
        <authorList>
            <person name="Sorensen T."/>
        </authorList>
    </citation>
    <scope>NUCLEOTIDE SEQUENCE [LARGE SCALE GENOMIC DNA]</scope>
    <source>
        <strain evidence="1 2">CBS 20057</strain>
    </source>
</reference>
<name>A0ABR1SG33_9PEZI</name>
<organism evidence="1 2">
    <name type="scientific">Apiospora marii</name>
    <dbReference type="NCBI Taxonomy" id="335849"/>
    <lineage>
        <taxon>Eukaryota</taxon>
        <taxon>Fungi</taxon>
        <taxon>Dikarya</taxon>
        <taxon>Ascomycota</taxon>
        <taxon>Pezizomycotina</taxon>
        <taxon>Sordariomycetes</taxon>
        <taxon>Xylariomycetidae</taxon>
        <taxon>Amphisphaeriales</taxon>
        <taxon>Apiosporaceae</taxon>
        <taxon>Apiospora</taxon>
    </lineage>
</organism>
<gene>
    <name evidence="1" type="ORF">PG991_002683</name>
</gene>
<keyword evidence="2" id="KW-1185">Reference proteome</keyword>
<protein>
    <submittedName>
        <fullName evidence="1">Uncharacterized protein</fullName>
    </submittedName>
</protein>
<sequence>MAAAVLNAGQEVGWDVMDVDGVVMSWSKDSRSLEVIVMGLGAERKHLCNVVLLGLQQAEGGEVKVQERRQIALQRGEVLIGMK</sequence>
<dbReference type="EMBL" id="JAQQWI010000006">
    <property type="protein sequence ID" value="KAK8033285.1"/>
    <property type="molecule type" value="Genomic_DNA"/>
</dbReference>